<feature type="signal peptide" evidence="2">
    <location>
        <begin position="1"/>
        <end position="23"/>
    </location>
</feature>
<proteinExistence type="predicted"/>
<evidence type="ECO:0000313" key="4">
    <source>
        <dbReference type="Proteomes" id="UP000323324"/>
    </source>
</evidence>
<evidence type="ECO:0008006" key="5">
    <source>
        <dbReference type="Google" id="ProtNLM"/>
    </source>
</evidence>
<protein>
    <recommendedName>
        <fullName evidence="5">DUF4465 domain-containing protein</fullName>
    </recommendedName>
</protein>
<gene>
    <name evidence="3" type="ORF">ES676_10475</name>
</gene>
<keyword evidence="2" id="KW-0732">Signal</keyword>
<name>A0A8H2LBK0_9FLAO</name>
<dbReference type="Proteomes" id="UP000323324">
    <property type="component" value="Unassembled WGS sequence"/>
</dbReference>
<evidence type="ECO:0000313" key="3">
    <source>
        <dbReference type="EMBL" id="TYB72592.1"/>
    </source>
</evidence>
<feature type="chain" id="PRO_5034819312" description="DUF4465 domain-containing protein" evidence="2">
    <location>
        <begin position="24"/>
        <end position="280"/>
    </location>
</feature>
<accession>A0A8H2LBK0</accession>
<dbReference type="EMBL" id="VSKM01000010">
    <property type="protein sequence ID" value="TYB72592.1"/>
    <property type="molecule type" value="Genomic_DNA"/>
</dbReference>
<evidence type="ECO:0000256" key="2">
    <source>
        <dbReference type="SAM" id="SignalP"/>
    </source>
</evidence>
<keyword evidence="4" id="KW-1185">Reference proteome</keyword>
<organism evidence="3 4">
    <name type="scientific">Bizionia saleffrena</name>
    <dbReference type="NCBI Taxonomy" id="291189"/>
    <lineage>
        <taxon>Bacteria</taxon>
        <taxon>Pseudomonadati</taxon>
        <taxon>Bacteroidota</taxon>
        <taxon>Flavobacteriia</taxon>
        <taxon>Flavobacteriales</taxon>
        <taxon>Flavobacteriaceae</taxon>
        <taxon>Bizionia</taxon>
    </lineage>
</organism>
<dbReference type="RefSeq" id="WP_148370280.1">
    <property type="nucleotide sequence ID" value="NZ_VSKM01000010.1"/>
</dbReference>
<dbReference type="AlphaFoldDB" id="A0A8H2LBK0"/>
<comment type="caution">
    <text evidence="3">The sequence shown here is derived from an EMBL/GenBank/DDBJ whole genome shotgun (WGS) entry which is preliminary data.</text>
</comment>
<evidence type="ECO:0000256" key="1">
    <source>
        <dbReference type="SAM" id="MobiDB-lite"/>
    </source>
</evidence>
<sequence length="280" mass="30787">MKKLKLLSFLTLSVLLMTTLSCENEPLDPDYNFDIDGSVADGVNDDGSGPSGGESTGDYWPMAVNNVWNYDYTVDDEAQDDYVMEIDANVDYQGNSVFRYLQFMPSGTATDGTEFDGLDISTYSRKNGGDYIMTIGDLQADYLDGMFTLTQNGYSVIMLKDYLNAGATWTSSAQTVTSYTSQDPSLPTIPDVVINLEYDFEILEKGISLDLNGVTYNDVIKVGSTLSSFSPDFPAQVISAESEYFFALDIGLIKTVSYTNDEADGVETVSIMEINNYTLN</sequence>
<dbReference type="PROSITE" id="PS51257">
    <property type="entry name" value="PROKAR_LIPOPROTEIN"/>
    <property type="match status" value="1"/>
</dbReference>
<feature type="region of interest" description="Disordered" evidence="1">
    <location>
        <begin position="38"/>
        <end position="58"/>
    </location>
</feature>
<reference evidence="3 4" key="1">
    <citation type="submission" date="2019-08" db="EMBL/GenBank/DDBJ databases">
        <title>Genomes of Antarctic Bizionia species.</title>
        <authorList>
            <person name="Bowman J.P."/>
        </authorList>
    </citation>
    <scope>NUCLEOTIDE SEQUENCE [LARGE SCALE GENOMIC DNA]</scope>
    <source>
        <strain evidence="3 4">HFD</strain>
    </source>
</reference>